<evidence type="ECO:0000259" key="6">
    <source>
        <dbReference type="Pfam" id="PF02826"/>
    </source>
</evidence>
<dbReference type="RefSeq" id="WP_012862778.1">
    <property type="nucleotide sequence ID" value="NC_013517.1"/>
</dbReference>
<reference evidence="7 8" key="2">
    <citation type="journal article" date="2010" name="Stand. Genomic Sci.">
        <title>Complete genome sequence of Sebaldella termitidis type strain (NCTC 11300).</title>
        <authorList>
            <person name="Harmon-Smith M."/>
            <person name="Celia L."/>
            <person name="Chertkov O."/>
            <person name="Lapidus A."/>
            <person name="Copeland A."/>
            <person name="Glavina Del Rio T."/>
            <person name="Nolan M."/>
            <person name="Lucas S."/>
            <person name="Tice H."/>
            <person name="Cheng J.F."/>
            <person name="Han C."/>
            <person name="Detter J.C."/>
            <person name="Bruce D."/>
            <person name="Goodwin L."/>
            <person name="Pitluck S."/>
            <person name="Pati A."/>
            <person name="Liolios K."/>
            <person name="Ivanova N."/>
            <person name="Mavromatis K."/>
            <person name="Mikhailova N."/>
            <person name="Chen A."/>
            <person name="Palaniappan K."/>
            <person name="Land M."/>
            <person name="Hauser L."/>
            <person name="Chang Y.J."/>
            <person name="Jeffries C.D."/>
            <person name="Brettin T."/>
            <person name="Goker M."/>
            <person name="Beck B."/>
            <person name="Bristow J."/>
            <person name="Eisen J.A."/>
            <person name="Markowitz V."/>
            <person name="Hugenholtz P."/>
            <person name="Kyrpides N.C."/>
            <person name="Klenk H.P."/>
            <person name="Chen F."/>
        </authorList>
    </citation>
    <scope>NUCLEOTIDE SEQUENCE [LARGE SCALE GENOMIC DNA]</scope>
    <source>
        <strain evidence="8">ATCC 33386 / NCTC 11300</strain>
    </source>
</reference>
<sequence length="346" mass="39342">MKIALFDVKPYDREFFEKWNKKYNASITYFEERLSVNNAVLTKYYDVVCVFVNDDVNEKVLSILSKNGIRLLALRSAGYNNVDFKAAKKYGIRVVRVPAYSPYAVAEHALALIMTLNRKIHKAYSRTRDGNFTLNGLLGTDLHGKTAGIIGTGRIAKILIGILKGLGMNVLGYDKFPDEKAAKEIGYTYVTLDELYKESDIISLHCPLTPETMYLINYNSIKKMKDGVMIINTGRGKLIDTSMLIEGLKDKKISAAGLDVYEEEESYFFEDDSADVLQDDVLARLLTFNNVIVTSHQAFFTREALDGIVETTFNNILEYHNKQELTNEVYYDEKENRIVEGNLQKH</sequence>
<dbReference type="InterPro" id="IPR029753">
    <property type="entry name" value="D-isomer_DH_CS"/>
</dbReference>
<feature type="domain" description="D-isomer specific 2-hydroxyacid dehydrogenase NAD-binding" evidence="6">
    <location>
        <begin position="110"/>
        <end position="298"/>
    </location>
</feature>
<dbReference type="GO" id="GO:0051287">
    <property type="term" value="F:NAD binding"/>
    <property type="evidence" value="ECO:0007669"/>
    <property type="project" value="InterPro"/>
</dbReference>
<dbReference type="PROSITE" id="PS00671">
    <property type="entry name" value="D_2_HYDROXYACID_DH_3"/>
    <property type="match status" value="1"/>
</dbReference>
<comment type="similarity">
    <text evidence="1 4">Belongs to the D-isomer specific 2-hydroxyacid dehydrogenase family.</text>
</comment>
<name>D1AQD6_SEBTE</name>
<dbReference type="PANTHER" id="PTHR43026:SF1">
    <property type="entry name" value="2-HYDROXYACID DEHYDROGENASE HOMOLOG 1-RELATED"/>
    <property type="match status" value="1"/>
</dbReference>
<dbReference type="PANTHER" id="PTHR43026">
    <property type="entry name" value="2-HYDROXYACID DEHYDROGENASE HOMOLOG 1-RELATED"/>
    <property type="match status" value="1"/>
</dbReference>
<dbReference type="SUPFAM" id="SSF52283">
    <property type="entry name" value="Formate/glycerate dehydrogenase catalytic domain-like"/>
    <property type="match status" value="1"/>
</dbReference>
<keyword evidence="8" id="KW-1185">Reference proteome</keyword>
<keyword evidence="3" id="KW-0520">NAD</keyword>
<dbReference type="Pfam" id="PF02826">
    <property type="entry name" value="2-Hacid_dh_C"/>
    <property type="match status" value="1"/>
</dbReference>
<protein>
    <submittedName>
        <fullName evidence="7">D-isomer specific 2-hydroxyacid dehydrogenase NAD-binding protein</fullName>
    </submittedName>
</protein>
<accession>D1AQD6</accession>
<evidence type="ECO:0000259" key="5">
    <source>
        <dbReference type="Pfam" id="PF00389"/>
    </source>
</evidence>
<dbReference type="InterPro" id="IPR058205">
    <property type="entry name" value="D-LDH-like"/>
</dbReference>
<dbReference type="EMBL" id="CP001739">
    <property type="protein sequence ID" value="ACZ10196.1"/>
    <property type="molecule type" value="Genomic_DNA"/>
</dbReference>
<dbReference type="Proteomes" id="UP000000845">
    <property type="component" value="Chromosome"/>
</dbReference>
<dbReference type="HOGENOM" id="CLU_019796_1_1_0"/>
<dbReference type="AlphaFoldDB" id="D1AQD6"/>
<dbReference type="Pfam" id="PF00389">
    <property type="entry name" value="2-Hacid_dh"/>
    <property type="match status" value="1"/>
</dbReference>
<evidence type="ECO:0000313" key="7">
    <source>
        <dbReference type="EMBL" id="ACZ10196.1"/>
    </source>
</evidence>
<dbReference type="eggNOG" id="COG1052">
    <property type="taxonomic scope" value="Bacteria"/>
</dbReference>
<dbReference type="GO" id="GO:0008720">
    <property type="term" value="F:D-lactate dehydrogenase (NAD+) activity"/>
    <property type="evidence" value="ECO:0007669"/>
    <property type="project" value="TreeGrafter"/>
</dbReference>
<dbReference type="Gene3D" id="3.40.50.720">
    <property type="entry name" value="NAD(P)-binding Rossmann-like Domain"/>
    <property type="match status" value="2"/>
</dbReference>
<proteinExistence type="inferred from homology"/>
<evidence type="ECO:0000256" key="3">
    <source>
        <dbReference type="ARBA" id="ARBA00023027"/>
    </source>
</evidence>
<dbReference type="InterPro" id="IPR006139">
    <property type="entry name" value="D-isomer_2_OHA_DH_cat_dom"/>
</dbReference>
<dbReference type="InterPro" id="IPR036291">
    <property type="entry name" value="NAD(P)-bd_dom_sf"/>
</dbReference>
<dbReference type="STRING" id="526218.Sterm_3357"/>
<dbReference type="InterPro" id="IPR006140">
    <property type="entry name" value="D-isomer_DH_NAD-bd"/>
</dbReference>
<keyword evidence="2 4" id="KW-0560">Oxidoreductase</keyword>
<dbReference type="SUPFAM" id="SSF51735">
    <property type="entry name" value="NAD(P)-binding Rossmann-fold domains"/>
    <property type="match status" value="1"/>
</dbReference>
<dbReference type="PROSITE" id="PS00670">
    <property type="entry name" value="D_2_HYDROXYACID_DH_2"/>
    <property type="match status" value="1"/>
</dbReference>
<evidence type="ECO:0000256" key="1">
    <source>
        <dbReference type="ARBA" id="ARBA00005854"/>
    </source>
</evidence>
<reference evidence="8" key="1">
    <citation type="submission" date="2009-09" db="EMBL/GenBank/DDBJ databases">
        <title>The complete chromosome of Sebaldella termitidis ATCC 33386.</title>
        <authorList>
            <consortium name="US DOE Joint Genome Institute (JGI-PGF)"/>
            <person name="Lucas S."/>
            <person name="Copeland A."/>
            <person name="Lapidus A."/>
            <person name="Glavina del Rio T."/>
            <person name="Dalin E."/>
            <person name="Tice H."/>
            <person name="Bruce D."/>
            <person name="Goodwin L."/>
            <person name="Pitluck S."/>
            <person name="Kyrpides N."/>
            <person name="Mavromatis K."/>
            <person name="Ivanova N."/>
            <person name="Mikhailova N."/>
            <person name="Sims D."/>
            <person name="Meincke L."/>
            <person name="Brettin T."/>
            <person name="Detter J.C."/>
            <person name="Han C."/>
            <person name="Larimer F."/>
            <person name="Land M."/>
            <person name="Hauser L."/>
            <person name="Markowitz V."/>
            <person name="Cheng J.F."/>
            <person name="Hugenholtz P."/>
            <person name="Woyke T."/>
            <person name="Wu D."/>
            <person name="Eisen J.A."/>
        </authorList>
    </citation>
    <scope>NUCLEOTIDE SEQUENCE [LARGE SCALE GENOMIC DNA]</scope>
    <source>
        <strain evidence="8">ATCC 33386 / NCTC 11300</strain>
    </source>
</reference>
<gene>
    <name evidence="7" type="ordered locus">Sterm_3357</name>
</gene>
<evidence type="ECO:0000313" key="8">
    <source>
        <dbReference type="Proteomes" id="UP000000845"/>
    </source>
</evidence>
<dbReference type="FunFam" id="3.40.50.720:FF:000292">
    <property type="entry name" value="Putative D-lactate dehydrogenase"/>
    <property type="match status" value="1"/>
</dbReference>
<organism evidence="7 8">
    <name type="scientific">Sebaldella termitidis (strain ATCC 33386 / NCTC 11300)</name>
    <dbReference type="NCBI Taxonomy" id="526218"/>
    <lineage>
        <taxon>Bacteria</taxon>
        <taxon>Fusobacteriati</taxon>
        <taxon>Fusobacteriota</taxon>
        <taxon>Fusobacteriia</taxon>
        <taxon>Fusobacteriales</taxon>
        <taxon>Leptotrichiaceae</taxon>
        <taxon>Sebaldella</taxon>
    </lineage>
</organism>
<dbReference type="CDD" id="cd12183">
    <property type="entry name" value="LDH_like_2"/>
    <property type="match status" value="1"/>
</dbReference>
<feature type="domain" description="D-isomer specific 2-hydroxyacid dehydrogenase catalytic" evidence="5">
    <location>
        <begin position="3"/>
        <end position="329"/>
    </location>
</feature>
<evidence type="ECO:0000256" key="2">
    <source>
        <dbReference type="ARBA" id="ARBA00023002"/>
    </source>
</evidence>
<evidence type="ECO:0000256" key="4">
    <source>
        <dbReference type="RuleBase" id="RU003719"/>
    </source>
</evidence>
<dbReference type="KEGG" id="str:Sterm_3357"/>